<name>A0A0E9XHF1_ANGAN</name>
<reference evidence="1" key="1">
    <citation type="submission" date="2014-11" db="EMBL/GenBank/DDBJ databases">
        <authorList>
            <person name="Amaro Gonzalez C."/>
        </authorList>
    </citation>
    <scope>NUCLEOTIDE SEQUENCE</scope>
</reference>
<reference evidence="1" key="2">
    <citation type="journal article" date="2015" name="Fish Shellfish Immunol.">
        <title>Early steps in the European eel (Anguilla anguilla)-Vibrio vulnificus interaction in the gills: Role of the RtxA13 toxin.</title>
        <authorList>
            <person name="Callol A."/>
            <person name="Pajuelo D."/>
            <person name="Ebbesson L."/>
            <person name="Teles M."/>
            <person name="MacKenzie S."/>
            <person name="Amaro C."/>
        </authorList>
    </citation>
    <scope>NUCLEOTIDE SEQUENCE</scope>
</reference>
<dbReference type="AlphaFoldDB" id="A0A0E9XHF1"/>
<accession>A0A0E9XHF1</accession>
<dbReference type="EMBL" id="GBXM01006483">
    <property type="protein sequence ID" value="JAI02095.1"/>
    <property type="molecule type" value="Transcribed_RNA"/>
</dbReference>
<evidence type="ECO:0000313" key="1">
    <source>
        <dbReference type="EMBL" id="JAI02095.1"/>
    </source>
</evidence>
<protein>
    <submittedName>
        <fullName evidence="1">Uncharacterized protein</fullName>
    </submittedName>
</protein>
<proteinExistence type="predicted"/>
<sequence>MLLEQYKNNFEKHLISKLHWHCLFPGHLNTKNSRWE</sequence>
<organism evidence="1">
    <name type="scientific">Anguilla anguilla</name>
    <name type="common">European freshwater eel</name>
    <name type="synonym">Muraena anguilla</name>
    <dbReference type="NCBI Taxonomy" id="7936"/>
    <lineage>
        <taxon>Eukaryota</taxon>
        <taxon>Metazoa</taxon>
        <taxon>Chordata</taxon>
        <taxon>Craniata</taxon>
        <taxon>Vertebrata</taxon>
        <taxon>Euteleostomi</taxon>
        <taxon>Actinopterygii</taxon>
        <taxon>Neopterygii</taxon>
        <taxon>Teleostei</taxon>
        <taxon>Anguilliformes</taxon>
        <taxon>Anguillidae</taxon>
        <taxon>Anguilla</taxon>
    </lineage>
</organism>